<dbReference type="CDD" id="cd06261">
    <property type="entry name" value="TM_PBP2"/>
    <property type="match status" value="1"/>
</dbReference>
<name>W4M5G4_9BACT</name>
<evidence type="ECO:0000256" key="3">
    <source>
        <dbReference type="ARBA" id="ARBA00022448"/>
    </source>
</evidence>
<dbReference type="GO" id="GO:0022857">
    <property type="term" value="F:transmembrane transporter activity"/>
    <property type="evidence" value="ECO:0007669"/>
    <property type="project" value="InterPro"/>
</dbReference>
<dbReference type="PROSITE" id="PS50928">
    <property type="entry name" value="ABC_TM1"/>
    <property type="match status" value="1"/>
</dbReference>
<sequence>SILLALGRRSKLPIIRIISVVYIELIRGVPLISLLFMASFMLPLFLPTGINFDEVLRAQVAIIMFSSAYLAEAIRGGLQAMPQGQYEAAHALGLTYWQTQRKIILPQALKISIPSIVNIFIGLFKDTSLVAIVSLSDLLLSMRQAIADIAWRRYFVEGYLFIAVIYFCICFFMSKYSKYLENQLETGHRR</sequence>
<organism evidence="10 11">
    <name type="scientific">Candidatus Entotheonella gemina</name>
    <dbReference type="NCBI Taxonomy" id="1429439"/>
    <lineage>
        <taxon>Bacteria</taxon>
        <taxon>Pseudomonadati</taxon>
        <taxon>Nitrospinota/Tectimicrobiota group</taxon>
        <taxon>Candidatus Tectimicrobiota</taxon>
        <taxon>Candidatus Entotheonellia</taxon>
        <taxon>Candidatus Entotheonellales</taxon>
        <taxon>Candidatus Entotheonellaceae</taxon>
        <taxon>Candidatus Entotheonella</taxon>
    </lineage>
</organism>
<reference evidence="10 11" key="1">
    <citation type="journal article" date="2014" name="Nature">
        <title>An environmental bacterial taxon with a large and distinct metabolic repertoire.</title>
        <authorList>
            <person name="Wilson M.C."/>
            <person name="Mori T."/>
            <person name="Ruckert C."/>
            <person name="Uria A.R."/>
            <person name="Helf M.J."/>
            <person name="Takada K."/>
            <person name="Gernert C."/>
            <person name="Steffens U.A."/>
            <person name="Heycke N."/>
            <person name="Schmitt S."/>
            <person name="Rinke C."/>
            <person name="Helfrich E.J."/>
            <person name="Brachmann A.O."/>
            <person name="Gurgui C."/>
            <person name="Wakimoto T."/>
            <person name="Kracht M."/>
            <person name="Crusemann M."/>
            <person name="Hentschel U."/>
            <person name="Abe I."/>
            <person name="Matsunaga S."/>
            <person name="Kalinowski J."/>
            <person name="Takeyama H."/>
            <person name="Piel J."/>
        </authorList>
    </citation>
    <scope>NUCLEOTIDE SEQUENCE [LARGE SCALE GENOMIC DNA]</scope>
    <source>
        <strain evidence="11">TSY2</strain>
    </source>
</reference>
<dbReference type="Gene3D" id="1.10.3720.10">
    <property type="entry name" value="MetI-like"/>
    <property type="match status" value="1"/>
</dbReference>
<keyword evidence="7 8" id="KW-0472">Membrane</keyword>
<dbReference type="EMBL" id="AZHX01000920">
    <property type="protein sequence ID" value="ETX05589.1"/>
    <property type="molecule type" value="Genomic_DNA"/>
</dbReference>
<dbReference type="PANTHER" id="PTHR30614:SF41">
    <property type="entry name" value="INNER MEMBRANE AMINO-ACID ABC TRANSPORTER PERMEASE PROTEIN YHDY"/>
    <property type="match status" value="1"/>
</dbReference>
<dbReference type="InterPro" id="IPR000515">
    <property type="entry name" value="MetI-like"/>
</dbReference>
<keyword evidence="6 8" id="KW-1133">Transmembrane helix</keyword>
<dbReference type="InterPro" id="IPR010065">
    <property type="entry name" value="AA_ABC_transptr_permease_3TM"/>
</dbReference>
<dbReference type="GO" id="GO:0006865">
    <property type="term" value="P:amino acid transport"/>
    <property type="evidence" value="ECO:0007669"/>
    <property type="project" value="TreeGrafter"/>
</dbReference>
<evidence type="ECO:0000259" key="9">
    <source>
        <dbReference type="PROSITE" id="PS50928"/>
    </source>
</evidence>
<protein>
    <recommendedName>
        <fullName evidence="9">ABC transmembrane type-1 domain-containing protein</fullName>
    </recommendedName>
</protein>
<evidence type="ECO:0000256" key="5">
    <source>
        <dbReference type="ARBA" id="ARBA00022692"/>
    </source>
</evidence>
<evidence type="ECO:0000256" key="1">
    <source>
        <dbReference type="ARBA" id="ARBA00004429"/>
    </source>
</evidence>
<evidence type="ECO:0000313" key="11">
    <source>
        <dbReference type="Proteomes" id="UP000019140"/>
    </source>
</evidence>
<keyword evidence="11" id="KW-1185">Reference proteome</keyword>
<comment type="caution">
    <text evidence="10">The sequence shown here is derived from an EMBL/GenBank/DDBJ whole genome shotgun (WGS) entry which is preliminary data.</text>
</comment>
<evidence type="ECO:0000256" key="7">
    <source>
        <dbReference type="ARBA" id="ARBA00023136"/>
    </source>
</evidence>
<proteinExistence type="inferred from homology"/>
<dbReference type="SUPFAM" id="SSF161098">
    <property type="entry name" value="MetI-like"/>
    <property type="match status" value="1"/>
</dbReference>
<feature type="transmembrane region" description="Helical" evidence="8">
    <location>
        <begin position="21"/>
        <end position="46"/>
    </location>
</feature>
<dbReference type="Pfam" id="PF00528">
    <property type="entry name" value="BPD_transp_1"/>
    <property type="match status" value="1"/>
</dbReference>
<dbReference type="AlphaFoldDB" id="W4M5G4"/>
<dbReference type="Proteomes" id="UP000019140">
    <property type="component" value="Unassembled WGS sequence"/>
</dbReference>
<keyword evidence="3 8" id="KW-0813">Transport</keyword>
<evidence type="ECO:0000256" key="6">
    <source>
        <dbReference type="ARBA" id="ARBA00022989"/>
    </source>
</evidence>
<dbReference type="InterPro" id="IPR035906">
    <property type="entry name" value="MetI-like_sf"/>
</dbReference>
<feature type="transmembrane region" description="Helical" evidence="8">
    <location>
        <begin position="154"/>
        <end position="173"/>
    </location>
</feature>
<dbReference type="HOGENOM" id="CLU_1424206_0_0_7"/>
<keyword evidence="5 8" id="KW-0812">Transmembrane</keyword>
<dbReference type="InterPro" id="IPR043429">
    <property type="entry name" value="ArtM/GltK/GlnP/TcyL/YhdX-like"/>
</dbReference>
<accession>W4M5G4</accession>
<feature type="domain" description="ABC transmembrane type-1" evidence="9">
    <location>
        <begin position="1"/>
        <end position="173"/>
    </location>
</feature>
<feature type="non-terminal residue" evidence="10">
    <location>
        <position position="1"/>
    </location>
</feature>
<gene>
    <name evidence="10" type="ORF">ETSY2_22070</name>
</gene>
<evidence type="ECO:0000313" key="10">
    <source>
        <dbReference type="EMBL" id="ETX05589.1"/>
    </source>
</evidence>
<evidence type="ECO:0000256" key="4">
    <source>
        <dbReference type="ARBA" id="ARBA00022475"/>
    </source>
</evidence>
<dbReference type="PANTHER" id="PTHR30614">
    <property type="entry name" value="MEMBRANE COMPONENT OF AMINO ACID ABC TRANSPORTER"/>
    <property type="match status" value="1"/>
</dbReference>
<keyword evidence="4" id="KW-1003">Cell membrane</keyword>
<comment type="similarity">
    <text evidence="2">Belongs to the binding-protein-dependent transport system permease family. HisMQ subfamily.</text>
</comment>
<evidence type="ECO:0000256" key="2">
    <source>
        <dbReference type="ARBA" id="ARBA00010072"/>
    </source>
</evidence>
<feature type="transmembrane region" description="Helical" evidence="8">
    <location>
        <begin position="111"/>
        <end position="134"/>
    </location>
</feature>
<evidence type="ECO:0000256" key="8">
    <source>
        <dbReference type="RuleBase" id="RU363032"/>
    </source>
</evidence>
<comment type="subcellular location">
    <subcellularLocation>
        <location evidence="1">Cell inner membrane</location>
        <topology evidence="1">Multi-pass membrane protein</topology>
    </subcellularLocation>
    <subcellularLocation>
        <location evidence="8">Cell membrane</location>
        <topology evidence="8">Multi-pass membrane protein</topology>
    </subcellularLocation>
</comment>
<dbReference type="GO" id="GO:0043190">
    <property type="term" value="C:ATP-binding cassette (ABC) transporter complex"/>
    <property type="evidence" value="ECO:0007669"/>
    <property type="project" value="InterPro"/>
</dbReference>
<dbReference type="NCBIfam" id="TIGR01726">
    <property type="entry name" value="HEQRo_perm_3TM"/>
    <property type="match status" value="1"/>
</dbReference>